<reference evidence="2" key="1">
    <citation type="journal article" date="2019" name="Int. J. Syst. Evol. Microbiol.">
        <title>The Global Catalogue of Microorganisms (GCM) 10K type strain sequencing project: providing services to taxonomists for standard genome sequencing and annotation.</title>
        <authorList>
            <consortium name="The Broad Institute Genomics Platform"/>
            <consortium name="The Broad Institute Genome Sequencing Center for Infectious Disease"/>
            <person name="Wu L."/>
            <person name="Ma J."/>
        </authorList>
    </citation>
    <scope>NUCLEOTIDE SEQUENCE [LARGE SCALE GENOMIC DNA]</scope>
    <source>
        <strain evidence="2">JCM 17666</strain>
    </source>
</reference>
<evidence type="ECO:0000313" key="2">
    <source>
        <dbReference type="Proteomes" id="UP001501671"/>
    </source>
</evidence>
<comment type="caution">
    <text evidence="1">The sequence shown here is derived from an EMBL/GenBank/DDBJ whole genome shotgun (WGS) entry which is preliminary data.</text>
</comment>
<proteinExistence type="predicted"/>
<dbReference type="InterPro" id="IPR011008">
    <property type="entry name" value="Dimeric_a/b-barrel"/>
</dbReference>
<protein>
    <recommendedName>
        <fullName evidence="3">Muconolactone isomerase domain-containing protein</fullName>
    </recommendedName>
</protein>
<name>A0ABP8HSB4_9BURK</name>
<dbReference type="InterPro" id="IPR021734">
    <property type="entry name" value="DUF3303"/>
</dbReference>
<sequence>MLFMVISTPRPEQPSAMRAGQRAYWDWMNPLLESGVARHVWLKAGRGAVAVFEVDSNEALHKLVNQWSENVPAHFEIIPLVSKAHQEAIANAGTNPMDL</sequence>
<dbReference type="Pfam" id="PF11746">
    <property type="entry name" value="DUF3303"/>
    <property type="match status" value="1"/>
</dbReference>
<dbReference type="Proteomes" id="UP001501671">
    <property type="component" value="Unassembled WGS sequence"/>
</dbReference>
<dbReference type="SUPFAM" id="SSF54909">
    <property type="entry name" value="Dimeric alpha+beta barrel"/>
    <property type="match status" value="1"/>
</dbReference>
<organism evidence="1 2">
    <name type="scientific">Pigmentiphaga soli</name>
    <dbReference type="NCBI Taxonomy" id="1007095"/>
    <lineage>
        <taxon>Bacteria</taxon>
        <taxon>Pseudomonadati</taxon>
        <taxon>Pseudomonadota</taxon>
        <taxon>Betaproteobacteria</taxon>
        <taxon>Burkholderiales</taxon>
        <taxon>Alcaligenaceae</taxon>
        <taxon>Pigmentiphaga</taxon>
    </lineage>
</organism>
<keyword evidence="2" id="KW-1185">Reference proteome</keyword>
<dbReference type="Gene3D" id="3.30.70.1060">
    <property type="entry name" value="Dimeric alpha+beta barrel"/>
    <property type="match status" value="1"/>
</dbReference>
<accession>A0ABP8HSB4</accession>
<gene>
    <name evidence="1" type="ORF">GCM10023144_46650</name>
</gene>
<dbReference type="RefSeq" id="WP_345252352.1">
    <property type="nucleotide sequence ID" value="NZ_BAABFO010000039.1"/>
</dbReference>
<dbReference type="EMBL" id="BAABFO010000039">
    <property type="protein sequence ID" value="GAA4343555.1"/>
    <property type="molecule type" value="Genomic_DNA"/>
</dbReference>
<evidence type="ECO:0008006" key="3">
    <source>
        <dbReference type="Google" id="ProtNLM"/>
    </source>
</evidence>
<evidence type="ECO:0000313" key="1">
    <source>
        <dbReference type="EMBL" id="GAA4343555.1"/>
    </source>
</evidence>